<dbReference type="InterPro" id="IPR023296">
    <property type="entry name" value="Glyco_hydro_beta-prop_sf"/>
</dbReference>
<dbReference type="InterPro" id="IPR041542">
    <property type="entry name" value="GH43_C2"/>
</dbReference>
<keyword evidence="3 6" id="KW-0326">Glycosidase</keyword>
<name>A0A848MAG9_PAELE</name>
<organism evidence="8 9">
    <name type="scientific">Paenibacillus lemnae</name>
    <dbReference type="NCBI Taxonomy" id="1330551"/>
    <lineage>
        <taxon>Bacteria</taxon>
        <taxon>Bacillati</taxon>
        <taxon>Bacillota</taxon>
        <taxon>Bacilli</taxon>
        <taxon>Bacillales</taxon>
        <taxon>Paenibacillaceae</taxon>
        <taxon>Paenibacillus</taxon>
    </lineage>
</organism>
<gene>
    <name evidence="8" type="ORF">HII30_18030</name>
</gene>
<accession>A0A848MAG9</accession>
<dbReference type="GO" id="GO:0004553">
    <property type="term" value="F:hydrolase activity, hydrolyzing O-glycosyl compounds"/>
    <property type="evidence" value="ECO:0007669"/>
    <property type="project" value="InterPro"/>
</dbReference>
<evidence type="ECO:0000313" key="8">
    <source>
        <dbReference type="EMBL" id="NMO97665.1"/>
    </source>
</evidence>
<dbReference type="InterPro" id="IPR006710">
    <property type="entry name" value="Glyco_hydro_43"/>
</dbReference>
<dbReference type="SUPFAM" id="SSF49899">
    <property type="entry name" value="Concanavalin A-like lectins/glucanases"/>
    <property type="match status" value="1"/>
</dbReference>
<evidence type="ECO:0000256" key="4">
    <source>
        <dbReference type="PIRSR" id="PIRSR606710-1"/>
    </source>
</evidence>
<dbReference type="SUPFAM" id="SSF75005">
    <property type="entry name" value="Arabinanase/levansucrase/invertase"/>
    <property type="match status" value="1"/>
</dbReference>
<reference evidence="8 9" key="1">
    <citation type="submission" date="2020-04" db="EMBL/GenBank/DDBJ databases">
        <title>Paenibacillus algicola sp. nov., a novel marine bacterium producing alginate lyase.</title>
        <authorList>
            <person name="Huang H."/>
        </authorList>
    </citation>
    <scope>NUCLEOTIDE SEQUENCE [LARGE SCALE GENOMIC DNA]</scope>
    <source>
        <strain evidence="8 9">L7-75</strain>
    </source>
</reference>
<dbReference type="Pfam" id="PF17851">
    <property type="entry name" value="GH43_C2"/>
    <property type="match status" value="1"/>
</dbReference>
<evidence type="ECO:0000313" key="9">
    <source>
        <dbReference type="Proteomes" id="UP000565468"/>
    </source>
</evidence>
<dbReference type="Pfam" id="PF04616">
    <property type="entry name" value="Glyco_hydro_43"/>
    <property type="match status" value="1"/>
</dbReference>
<dbReference type="Gene3D" id="2.115.10.20">
    <property type="entry name" value="Glycosyl hydrolase domain, family 43"/>
    <property type="match status" value="1"/>
</dbReference>
<comment type="caution">
    <text evidence="8">The sequence shown here is derived from an EMBL/GenBank/DDBJ whole genome shotgun (WGS) entry which is preliminary data.</text>
</comment>
<dbReference type="RefSeq" id="WP_169506441.1">
    <property type="nucleotide sequence ID" value="NZ_JABBPN010000021.1"/>
</dbReference>
<feature type="domain" description="Beta-xylosidase C-terminal Concanavalin A-like" evidence="7">
    <location>
        <begin position="324"/>
        <end position="519"/>
    </location>
</feature>
<proteinExistence type="inferred from homology"/>
<dbReference type="PANTHER" id="PTHR42812:SF12">
    <property type="entry name" value="BETA-XYLOSIDASE-RELATED"/>
    <property type="match status" value="1"/>
</dbReference>
<evidence type="ECO:0000256" key="2">
    <source>
        <dbReference type="ARBA" id="ARBA00022801"/>
    </source>
</evidence>
<dbReference type="InterPro" id="IPR013320">
    <property type="entry name" value="ConA-like_dom_sf"/>
</dbReference>
<dbReference type="EMBL" id="JABBPN010000021">
    <property type="protein sequence ID" value="NMO97665.1"/>
    <property type="molecule type" value="Genomic_DNA"/>
</dbReference>
<keyword evidence="9" id="KW-1185">Reference proteome</keyword>
<feature type="site" description="Important for catalytic activity, responsible for pKa modulation of the active site Glu and correct orientation of both the proton donor and substrate" evidence="5">
    <location>
        <position position="133"/>
    </location>
</feature>
<protein>
    <submittedName>
        <fullName evidence="8">Glycoside hydrolase family 43 protein</fullName>
    </submittedName>
</protein>
<dbReference type="Proteomes" id="UP000565468">
    <property type="component" value="Unassembled WGS sequence"/>
</dbReference>
<dbReference type="PANTHER" id="PTHR42812">
    <property type="entry name" value="BETA-XYLOSIDASE"/>
    <property type="match status" value="1"/>
</dbReference>
<evidence type="ECO:0000259" key="7">
    <source>
        <dbReference type="Pfam" id="PF17851"/>
    </source>
</evidence>
<evidence type="ECO:0000256" key="6">
    <source>
        <dbReference type="RuleBase" id="RU361187"/>
    </source>
</evidence>
<feature type="active site" description="Proton acceptor" evidence="4">
    <location>
        <position position="27"/>
    </location>
</feature>
<dbReference type="InterPro" id="IPR051795">
    <property type="entry name" value="Glycosyl_Hydrlase_43"/>
</dbReference>
<feature type="active site" description="Proton donor" evidence="4">
    <location>
        <position position="184"/>
    </location>
</feature>
<evidence type="ECO:0000256" key="3">
    <source>
        <dbReference type="ARBA" id="ARBA00023295"/>
    </source>
</evidence>
<dbReference type="AlphaFoldDB" id="A0A848MAG9"/>
<dbReference type="GO" id="GO:0005975">
    <property type="term" value="P:carbohydrate metabolic process"/>
    <property type="evidence" value="ECO:0007669"/>
    <property type="project" value="InterPro"/>
</dbReference>
<comment type="similarity">
    <text evidence="1 6">Belongs to the glycosyl hydrolase 43 family.</text>
</comment>
<dbReference type="CDD" id="cd18617">
    <property type="entry name" value="GH43_XynB-like"/>
    <property type="match status" value="1"/>
</dbReference>
<evidence type="ECO:0000256" key="5">
    <source>
        <dbReference type="PIRSR" id="PIRSR606710-2"/>
    </source>
</evidence>
<dbReference type="Gene3D" id="2.60.120.200">
    <property type="match status" value="1"/>
</dbReference>
<sequence>MNTHQHTKEQLKTVTYKNPILSGFHPDPSICRVGDTYYLITSTFEYFPGVPIFKSKNLVDWNQIGYCLTRPSQLKLNKTGSSGGIYAPTLRYHNNLFYMVTTNVSDRGNFYVTAEDPAGEWSDPIWVDQPGIDPDLFFDEDGSVYFTTSYGGDGAYQSRIDIHTGERLTDYKRIWTGTGGQYPEAPHMYKIGDYYYLMIAEGGTEYGHMVTIARSKQPEGPYESCPGNPILTHRSQSYFIQATGHADFVQTEHGDWWAVFLGIRPIGYPRSHHLGRETYLAPVTWNEQGWPVIGDQGTVSEEMSTNRLPGGYAPKAVSSNETIRDDFDTPELSLSWNFLRNPYSQDWSLTEKPGSLTLRGSAVTLNDVDSPAFVGQRQRHFDCSVSALLEFNPENEGEEAGLTIRANEKFHYEIAILNDGGQRKLIQRRRIGSLWKVEHEQEWNQDRVILSIQADEKTYKFGYAKESNPSVTTLIGEGECAFLGTEVAGGFTGVYFAMYATGNGKKAQSPAHFEWFEYKFI</sequence>
<evidence type="ECO:0000256" key="1">
    <source>
        <dbReference type="ARBA" id="ARBA00009865"/>
    </source>
</evidence>
<keyword evidence="2 6" id="KW-0378">Hydrolase</keyword>